<organism evidence="3 4">
    <name type="scientific">Colocasia esculenta</name>
    <name type="common">Wild taro</name>
    <name type="synonym">Arum esculentum</name>
    <dbReference type="NCBI Taxonomy" id="4460"/>
    <lineage>
        <taxon>Eukaryota</taxon>
        <taxon>Viridiplantae</taxon>
        <taxon>Streptophyta</taxon>
        <taxon>Embryophyta</taxon>
        <taxon>Tracheophyta</taxon>
        <taxon>Spermatophyta</taxon>
        <taxon>Magnoliopsida</taxon>
        <taxon>Liliopsida</taxon>
        <taxon>Araceae</taxon>
        <taxon>Aroideae</taxon>
        <taxon>Colocasieae</taxon>
        <taxon>Colocasia</taxon>
    </lineage>
</organism>
<dbReference type="SMART" id="SM00271">
    <property type="entry name" value="DnaJ"/>
    <property type="match status" value="1"/>
</dbReference>
<feature type="region of interest" description="Disordered" evidence="1">
    <location>
        <begin position="202"/>
        <end position="228"/>
    </location>
</feature>
<dbReference type="InterPro" id="IPR036869">
    <property type="entry name" value="J_dom_sf"/>
</dbReference>
<evidence type="ECO:0000256" key="1">
    <source>
        <dbReference type="SAM" id="MobiDB-lite"/>
    </source>
</evidence>
<proteinExistence type="predicted"/>
<evidence type="ECO:0000313" key="4">
    <source>
        <dbReference type="Proteomes" id="UP000652761"/>
    </source>
</evidence>
<keyword evidence="4" id="KW-1185">Reference proteome</keyword>
<feature type="compositionally biased region" description="Acidic residues" evidence="1">
    <location>
        <begin position="117"/>
        <end position="127"/>
    </location>
</feature>
<dbReference type="OrthoDB" id="10250354at2759"/>
<evidence type="ECO:0000313" key="3">
    <source>
        <dbReference type="EMBL" id="MQM16115.1"/>
    </source>
</evidence>
<feature type="compositionally biased region" description="Basic residues" evidence="1">
    <location>
        <begin position="135"/>
        <end position="158"/>
    </location>
</feature>
<dbReference type="CDD" id="cd06257">
    <property type="entry name" value="DnaJ"/>
    <property type="match status" value="1"/>
</dbReference>
<dbReference type="PROSITE" id="PS50076">
    <property type="entry name" value="DNAJ_2"/>
    <property type="match status" value="1"/>
</dbReference>
<feature type="region of interest" description="Disordered" evidence="1">
    <location>
        <begin position="111"/>
        <end position="165"/>
    </location>
</feature>
<dbReference type="Pfam" id="PF00226">
    <property type="entry name" value="DnaJ"/>
    <property type="match status" value="1"/>
</dbReference>
<reference evidence="3" key="1">
    <citation type="submission" date="2017-07" db="EMBL/GenBank/DDBJ databases">
        <title>Taro Niue Genome Assembly and Annotation.</title>
        <authorList>
            <person name="Atibalentja N."/>
            <person name="Keating K."/>
            <person name="Fields C.J."/>
        </authorList>
    </citation>
    <scope>NUCLEOTIDE SEQUENCE</scope>
    <source>
        <strain evidence="3">Niue_2</strain>
        <tissue evidence="3">Leaf</tissue>
    </source>
</reference>
<dbReference type="PANTHER" id="PTHR45376">
    <property type="entry name" value="CHAPERONE DNAJ-DOMAIN SUPERFAMILY PROTEIN-RELATED"/>
    <property type="match status" value="1"/>
</dbReference>
<evidence type="ECO:0000259" key="2">
    <source>
        <dbReference type="PROSITE" id="PS50076"/>
    </source>
</evidence>
<feature type="domain" description="J" evidence="2">
    <location>
        <begin position="260"/>
        <end position="321"/>
    </location>
</feature>
<dbReference type="GO" id="GO:0005783">
    <property type="term" value="C:endoplasmic reticulum"/>
    <property type="evidence" value="ECO:0007669"/>
    <property type="project" value="UniProtKB-ARBA"/>
</dbReference>
<dbReference type="PANTHER" id="PTHR45376:SF5">
    <property type="entry name" value="CHAPERONE DNAJ-DOMAIN SUPERFAMILY PROTEIN"/>
    <property type="match status" value="1"/>
</dbReference>
<dbReference type="EMBL" id="NMUH01006852">
    <property type="protein sequence ID" value="MQM16115.1"/>
    <property type="molecule type" value="Genomic_DNA"/>
</dbReference>
<dbReference type="Gene3D" id="1.10.287.110">
    <property type="entry name" value="DnaJ domain"/>
    <property type="match status" value="1"/>
</dbReference>
<feature type="region of interest" description="Disordered" evidence="1">
    <location>
        <begin position="236"/>
        <end position="255"/>
    </location>
</feature>
<protein>
    <recommendedName>
        <fullName evidence="2">J domain-containing protein</fullName>
    </recommendedName>
</protein>
<sequence length="323" mass="37213">MLRAVWRTALRKPLFSPPPHPAFFHSTPVACAKWKSKFNHQLTSLFHFENETDMRQVLLQDEGRDRQPSKTYVRYAVRQKRADAKRALRDLLNGTCSNPHFQDEDISWHAEGKGGLNEEDDSDDFDGQPETKNYGKSKPHHPSGKHKHNRSKRKKKNRGFYSNDDDMHSDTVFQATFGNRCYTWSFRPWNDVHLKNSAAGFEWRDGSNQSKNGRVWGSSESDDDSRWANNTRTWERESDFDDDSDDHGNDNNVKTIGSYSHRVTLGLPPAGPLKIDDVKTAFRTSALKWHPDKHQGPSQAVAEEKFKRCLDAYKYLCNSLNTA</sequence>
<dbReference type="AlphaFoldDB" id="A0A843X9V8"/>
<dbReference type="SUPFAM" id="SSF46565">
    <property type="entry name" value="Chaperone J-domain"/>
    <property type="match status" value="1"/>
</dbReference>
<gene>
    <name evidence="3" type="ORF">Taro_049068</name>
</gene>
<comment type="caution">
    <text evidence="3">The sequence shown here is derived from an EMBL/GenBank/DDBJ whole genome shotgun (WGS) entry which is preliminary data.</text>
</comment>
<name>A0A843X9V8_COLES</name>
<dbReference type="Proteomes" id="UP000652761">
    <property type="component" value="Unassembled WGS sequence"/>
</dbReference>
<accession>A0A843X9V8</accession>
<dbReference type="InterPro" id="IPR001623">
    <property type="entry name" value="DnaJ_domain"/>
</dbReference>